<dbReference type="Gene3D" id="1.10.287.1260">
    <property type="match status" value="1"/>
</dbReference>
<dbReference type="InterPro" id="IPR011014">
    <property type="entry name" value="MscS_channel_TM-2"/>
</dbReference>
<evidence type="ECO:0000256" key="1">
    <source>
        <dbReference type="ARBA" id="ARBA00004651"/>
    </source>
</evidence>
<keyword evidence="5 8" id="KW-1133">Transmembrane helix</keyword>
<name>A0A075LMA2_9BACI</name>
<feature type="transmembrane region" description="Helical" evidence="8">
    <location>
        <begin position="20"/>
        <end position="41"/>
    </location>
</feature>
<dbReference type="OrthoDB" id="9809206at2"/>
<comment type="similarity">
    <text evidence="2">Belongs to the MscS (TC 1.A.23) family.</text>
</comment>
<evidence type="ECO:0000256" key="5">
    <source>
        <dbReference type="ARBA" id="ARBA00022989"/>
    </source>
</evidence>
<evidence type="ECO:0000313" key="14">
    <source>
        <dbReference type="Proteomes" id="UP000027980"/>
    </source>
</evidence>
<reference evidence="12 14" key="1">
    <citation type="submission" date="2014-07" db="EMBL/GenBank/DDBJ databases">
        <title>Complete genome sequence of a moderately halophilic bacterium Terribacillus aidingensis MP602, isolated from Cryptomeria fortunei in Tianmu mountain in China.</title>
        <authorList>
            <person name="Wang Y."/>
            <person name="Lu P."/>
            <person name="Zhang L."/>
        </authorList>
    </citation>
    <scope>NUCLEOTIDE SEQUENCE [LARGE SCALE GENOMIC DNA]</scope>
    <source>
        <strain evidence="12 14">MP602</strain>
    </source>
</reference>
<evidence type="ECO:0000313" key="12">
    <source>
        <dbReference type="EMBL" id="AIF67256.1"/>
    </source>
</evidence>
<organism evidence="12 14">
    <name type="scientific">Terribacillus saccharophilus</name>
    <dbReference type="NCBI Taxonomy" id="361277"/>
    <lineage>
        <taxon>Bacteria</taxon>
        <taxon>Bacillati</taxon>
        <taxon>Bacillota</taxon>
        <taxon>Bacilli</taxon>
        <taxon>Bacillales</taxon>
        <taxon>Bacillaceae</taxon>
        <taxon>Terribacillus</taxon>
    </lineage>
</organism>
<dbReference type="EMBL" id="FOCD01000005">
    <property type="protein sequence ID" value="SEN99240.1"/>
    <property type="molecule type" value="Genomic_DNA"/>
</dbReference>
<evidence type="ECO:0000313" key="15">
    <source>
        <dbReference type="Proteomes" id="UP000199735"/>
    </source>
</evidence>
<dbReference type="InterPro" id="IPR011066">
    <property type="entry name" value="MscS_channel_C_sf"/>
</dbReference>
<evidence type="ECO:0000256" key="4">
    <source>
        <dbReference type="ARBA" id="ARBA00022692"/>
    </source>
</evidence>
<dbReference type="PANTHER" id="PTHR30460">
    <property type="entry name" value="MODERATE CONDUCTANCE MECHANOSENSITIVE CHANNEL YBIO"/>
    <property type="match status" value="1"/>
</dbReference>
<dbReference type="InterPro" id="IPR010920">
    <property type="entry name" value="LSM_dom_sf"/>
</dbReference>
<dbReference type="EMBL" id="CP008876">
    <property type="protein sequence ID" value="AIF67256.1"/>
    <property type="molecule type" value="Genomic_DNA"/>
</dbReference>
<feature type="domain" description="Mechanosensitive ion channel MscS" evidence="9">
    <location>
        <begin position="123"/>
        <end position="187"/>
    </location>
</feature>
<accession>A0A075LMA2</accession>
<dbReference type="InterPro" id="IPR049142">
    <property type="entry name" value="MS_channel_1st"/>
</dbReference>
<accession>A0AAX2EJB4</accession>
<dbReference type="Proteomes" id="UP000199735">
    <property type="component" value="Unassembled WGS sequence"/>
</dbReference>
<dbReference type="GeneID" id="34220110"/>
<keyword evidence="3" id="KW-1003">Cell membrane</keyword>
<feature type="domain" description="Mechanosensitive ion channel MscS C-terminal" evidence="10">
    <location>
        <begin position="194"/>
        <end position="278"/>
    </location>
</feature>
<evidence type="ECO:0000259" key="11">
    <source>
        <dbReference type="Pfam" id="PF21088"/>
    </source>
</evidence>
<dbReference type="FunFam" id="1.10.287.1260:FF:000005">
    <property type="entry name" value="Mechanosensitive ion channel family protein"/>
    <property type="match status" value="1"/>
</dbReference>
<gene>
    <name evidence="12" type="ORF">GZ22_11805</name>
    <name evidence="13" type="ORF">SAMN04489762_3234</name>
</gene>
<dbReference type="PANTHER" id="PTHR30460:SF0">
    <property type="entry name" value="MODERATE CONDUCTANCE MECHANOSENSITIVE CHANNEL YBIO"/>
    <property type="match status" value="1"/>
</dbReference>
<protein>
    <submittedName>
        <fullName evidence="12">Mechanosensitive ion channel protein MscS</fullName>
    </submittedName>
    <submittedName>
        <fullName evidence="13">Small conductance mechanosensitive channel</fullName>
    </submittedName>
</protein>
<keyword evidence="4 8" id="KW-0812">Transmembrane</keyword>
<keyword evidence="6 8" id="KW-0472">Membrane</keyword>
<dbReference type="FunFam" id="2.30.30.60:FF:000001">
    <property type="entry name" value="MscS Mechanosensitive ion channel"/>
    <property type="match status" value="1"/>
</dbReference>
<dbReference type="InterPro" id="IPR045276">
    <property type="entry name" value="YbiO_bact"/>
</dbReference>
<sequence length="306" mass="34023">MNVEEQWTSIYDFLTSAELWTGLGLAAFKIVMIIILSMVVARVANNIVERTFNNSFREKAKIKSPIVSERRENTLKKLIQNVITYVVYFTAVVMVLSQLGLNIGALIASAGVAGLAIGFGAQNLVKDVISGFFIIFENQFSVGDNVQTAGVRGDVEEIGLRTCKIRNWTGELHIIPNGNITQVTNFSVHNSLGVLDINVPYEANLQVAEEVIMQVLLEMPAEYPEIQATPQLLGVETLSTSHIVLRAIIETLPMQHFGVAREARNRIKTKLLERNISIPAPRLVMYNKQEAEELMQESVVRGNARE</sequence>
<dbReference type="KEGG" id="tap:GZ22_11805"/>
<dbReference type="Gene3D" id="2.30.30.60">
    <property type="match status" value="1"/>
</dbReference>
<evidence type="ECO:0000256" key="3">
    <source>
        <dbReference type="ARBA" id="ARBA00022475"/>
    </source>
</evidence>
<evidence type="ECO:0000259" key="9">
    <source>
        <dbReference type="Pfam" id="PF00924"/>
    </source>
</evidence>
<dbReference type="GO" id="GO:0005886">
    <property type="term" value="C:plasma membrane"/>
    <property type="evidence" value="ECO:0007669"/>
    <property type="project" value="UniProtKB-SubCell"/>
</dbReference>
<evidence type="ECO:0000313" key="13">
    <source>
        <dbReference type="EMBL" id="SEN99240.1"/>
    </source>
</evidence>
<dbReference type="Pfam" id="PF21082">
    <property type="entry name" value="MS_channel_3rd"/>
    <property type="match status" value="1"/>
</dbReference>
<feature type="transmembrane region" description="Helical" evidence="8">
    <location>
        <begin position="78"/>
        <end position="97"/>
    </location>
</feature>
<dbReference type="RefSeq" id="WP_038562613.1">
    <property type="nucleotide sequence ID" value="NZ_CP008876.1"/>
</dbReference>
<dbReference type="SUPFAM" id="SSF82689">
    <property type="entry name" value="Mechanosensitive channel protein MscS (YggB), C-terminal domain"/>
    <property type="match status" value="1"/>
</dbReference>
<dbReference type="SUPFAM" id="SSF50182">
    <property type="entry name" value="Sm-like ribonucleoproteins"/>
    <property type="match status" value="1"/>
</dbReference>
<proteinExistence type="inferred from homology"/>
<reference evidence="13 15" key="2">
    <citation type="submission" date="2016-10" db="EMBL/GenBank/DDBJ databases">
        <authorList>
            <person name="Varghese N."/>
            <person name="Submissions S."/>
        </authorList>
    </citation>
    <scope>NUCLEOTIDE SEQUENCE [LARGE SCALE GENOMIC DNA]</scope>
    <source>
        <strain evidence="13 15">DSM 21619</strain>
    </source>
</reference>
<comment type="subcellular location">
    <subcellularLocation>
        <location evidence="1">Cell membrane</location>
        <topology evidence="1">Multi-pass membrane protein</topology>
    </subcellularLocation>
</comment>
<dbReference type="InterPro" id="IPR049278">
    <property type="entry name" value="MS_channel_C"/>
</dbReference>
<evidence type="ECO:0000256" key="6">
    <source>
        <dbReference type="ARBA" id="ARBA00023136"/>
    </source>
</evidence>
<evidence type="ECO:0000256" key="2">
    <source>
        <dbReference type="ARBA" id="ARBA00008017"/>
    </source>
</evidence>
<comment type="function">
    <text evidence="7">May play a role in resistance to osmotic downshock.</text>
</comment>
<dbReference type="Gene3D" id="3.30.70.100">
    <property type="match status" value="1"/>
</dbReference>
<dbReference type="Proteomes" id="UP000027980">
    <property type="component" value="Chromosome"/>
</dbReference>
<dbReference type="InterPro" id="IPR006685">
    <property type="entry name" value="MscS_channel_2nd"/>
</dbReference>
<dbReference type="Pfam" id="PF21088">
    <property type="entry name" value="MS_channel_1st"/>
    <property type="match status" value="1"/>
</dbReference>
<dbReference type="SUPFAM" id="SSF82861">
    <property type="entry name" value="Mechanosensitive channel protein MscS (YggB), transmembrane region"/>
    <property type="match status" value="1"/>
</dbReference>
<evidence type="ECO:0000256" key="8">
    <source>
        <dbReference type="SAM" id="Phobius"/>
    </source>
</evidence>
<dbReference type="AlphaFoldDB" id="A0A075LMA2"/>
<dbReference type="HOGENOM" id="CLU_037945_8_2_9"/>
<evidence type="ECO:0000256" key="7">
    <source>
        <dbReference type="ARBA" id="ARBA00059688"/>
    </source>
</evidence>
<evidence type="ECO:0000259" key="10">
    <source>
        <dbReference type="Pfam" id="PF21082"/>
    </source>
</evidence>
<dbReference type="GO" id="GO:0008381">
    <property type="term" value="F:mechanosensitive monoatomic ion channel activity"/>
    <property type="evidence" value="ECO:0007669"/>
    <property type="project" value="InterPro"/>
</dbReference>
<dbReference type="InterPro" id="IPR023408">
    <property type="entry name" value="MscS_beta-dom_sf"/>
</dbReference>
<feature type="domain" description="Mechanosensitive ion channel transmembrane helices 2/3" evidence="11">
    <location>
        <begin position="81"/>
        <end position="122"/>
    </location>
</feature>
<dbReference type="Pfam" id="PF00924">
    <property type="entry name" value="MS_channel_2nd"/>
    <property type="match status" value="1"/>
</dbReference>